<comment type="caution">
    <text evidence="1">The sequence shown here is derived from an EMBL/GenBank/DDBJ whole genome shotgun (WGS) entry which is preliminary data.</text>
</comment>
<dbReference type="Gene3D" id="2.40.300.10">
    <property type="entry name" value="Head decoration protein D"/>
    <property type="match status" value="1"/>
</dbReference>
<dbReference type="EMBL" id="MLCO01000032">
    <property type="protein sequence ID" value="ONG56974.1"/>
    <property type="molecule type" value="Genomic_DNA"/>
</dbReference>
<evidence type="ECO:0008006" key="3">
    <source>
        <dbReference type="Google" id="ProtNLM"/>
    </source>
</evidence>
<name>A0A1V2H5X1_9PROT</name>
<reference evidence="1 2" key="1">
    <citation type="submission" date="2016-10" db="EMBL/GenBank/DDBJ databases">
        <title>Draft Genome sequence of Roseomonas sp. strain M3.</title>
        <authorList>
            <person name="Subhash Y."/>
            <person name="Lee S."/>
        </authorList>
    </citation>
    <scope>NUCLEOTIDE SEQUENCE [LARGE SCALE GENOMIC DNA]</scope>
    <source>
        <strain evidence="1 2">M3</strain>
    </source>
</reference>
<keyword evidence="2" id="KW-1185">Reference proteome</keyword>
<dbReference type="Proteomes" id="UP000188879">
    <property type="component" value="Unassembled WGS sequence"/>
</dbReference>
<sequence>MVTVPYGRGAGHFIAGESNFWRSRQHETLASGSVGVAGTVLGRVTTGGKVVPHAPGASDGSQNAMGILFDDADATTEDRRVVVLARDFEADGKALTWANGITNPQKNTAIAALAALGIVVR</sequence>
<dbReference type="AlphaFoldDB" id="A0A1V2H5X1"/>
<evidence type="ECO:0000313" key="1">
    <source>
        <dbReference type="EMBL" id="ONG56974.1"/>
    </source>
</evidence>
<gene>
    <name evidence="1" type="ORF">BKE38_05105</name>
</gene>
<dbReference type="InterPro" id="IPR004195">
    <property type="entry name" value="Head_decoration_D"/>
</dbReference>
<dbReference type="RefSeq" id="WP_076956308.1">
    <property type="nucleotide sequence ID" value="NZ_MLCO01000032.1"/>
</dbReference>
<protein>
    <recommendedName>
        <fullName evidence="3">Head decoration protein</fullName>
    </recommendedName>
</protein>
<accession>A0A1V2H5X1</accession>
<dbReference type="OrthoDB" id="7996345at2"/>
<organism evidence="1 2">
    <name type="scientific">Teichococcus deserti</name>
    <dbReference type="NCBI Taxonomy" id="1817963"/>
    <lineage>
        <taxon>Bacteria</taxon>
        <taxon>Pseudomonadati</taxon>
        <taxon>Pseudomonadota</taxon>
        <taxon>Alphaproteobacteria</taxon>
        <taxon>Acetobacterales</taxon>
        <taxon>Roseomonadaceae</taxon>
        <taxon>Roseomonas</taxon>
    </lineage>
</organism>
<proteinExistence type="predicted"/>
<evidence type="ECO:0000313" key="2">
    <source>
        <dbReference type="Proteomes" id="UP000188879"/>
    </source>
</evidence>
<dbReference type="Pfam" id="PF02924">
    <property type="entry name" value="HDPD"/>
    <property type="match status" value="1"/>
</dbReference>